<dbReference type="SUPFAM" id="SSF51197">
    <property type="entry name" value="Clavaminate synthase-like"/>
    <property type="match status" value="1"/>
</dbReference>
<protein>
    <submittedName>
        <fullName evidence="2">Aspartyl/asparaginyl beta-hydroxylase domain-containing protein</fullName>
    </submittedName>
</protein>
<dbReference type="InterPro" id="IPR007803">
    <property type="entry name" value="Asp/Arg/Pro-Hydrxlase"/>
</dbReference>
<accession>A0A7T6VH76</accession>
<gene>
    <name evidence="2" type="ORF">JFN94_06695</name>
</gene>
<evidence type="ECO:0000313" key="3">
    <source>
        <dbReference type="Proteomes" id="UP000596205"/>
    </source>
</evidence>
<reference evidence="2 3" key="1">
    <citation type="submission" date="2020-12" db="EMBL/GenBank/DDBJ databases">
        <title>Complete genome sequence of Burkholderia anthina BJQ0011.</title>
        <authorList>
            <person name="Xu Y."/>
        </authorList>
    </citation>
    <scope>NUCLEOTIDE SEQUENCE [LARGE SCALE GENOMIC DNA]</scope>
    <source>
        <strain evidence="2 3">BJQ0011</strain>
    </source>
</reference>
<dbReference type="Proteomes" id="UP000596205">
    <property type="component" value="Chromosome 1"/>
</dbReference>
<dbReference type="Gene3D" id="2.60.120.330">
    <property type="entry name" value="B-lactam Antibiotic, Isopenicillin N Synthase, Chain"/>
    <property type="match status" value="1"/>
</dbReference>
<dbReference type="AlphaFoldDB" id="A0A7T6VH76"/>
<dbReference type="EMBL" id="CP066769">
    <property type="protein sequence ID" value="QQK03845.1"/>
    <property type="molecule type" value="Genomic_DNA"/>
</dbReference>
<dbReference type="RefSeq" id="WP_199568692.1">
    <property type="nucleotide sequence ID" value="NZ_CP066769.1"/>
</dbReference>
<dbReference type="KEGG" id="bann:JFN94_06695"/>
<name>A0A7T6VH76_9BURK</name>
<evidence type="ECO:0000313" key="2">
    <source>
        <dbReference type="EMBL" id="QQK03845.1"/>
    </source>
</evidence>
<organism evidence="2 3">
    <name type="scientific">Burkholderia anthina</name>
    <dbReference type="NCBI Taxonomy" id="179879"/>
    <lineage>
        <taxon>Bacteria</taxon>
        <taxon>Pseudomonadati</taxon>
        <taxon>Pseudomonadota</taxon>
        <taxon>Betaproteobacteria</taxon>
        <taxon>Burkholderiales</taxon>
        <taxon>Burkholderiaceae</taxon>
        <taxon>Burkholderia</taxon>
        <taxon>Burkholderia cepacia complex</taxon>
    </lineage>
</organism>
<evidence type="ECO:0000259" key="1">
    <source>
        <dbReference type="Pfam" id="PF05118"/>
    </source>
</evidence>
<proteinExistence type="predicted"/>
<feature type="domain" description="Aspartyl/asparaginy/proline hydroxylase" evidence="1">
    <location>
        <begin position="88"/>
        <end position="182"/>
    </location>
</feature>
<sequence length="193" mass="22704">MKFFRKLPYQVDVRELNAQLAASPNLWGEFSRRKTQPGTPHSRMTDIWVRYNDVRKAPYCNGDFSTFNDEHVPVWYRAWRILPALHPIIFDLMSRVQGEMLGGVLITRIPDGQGIDPHIDRSWHVDYYDKFYISLESAPGAEFWCGEEFINPVPGDVYHFDNRLEHWVINRSGRDRVTLIVCIRTEMFRGKQS</sequence>
<dbReference type="Pfam" id="PF05118">
    <property type="entry name" value="Asp_Arg_Hydrox"/>
    <property type="match status" value="1"/>
</dbReference>
<dbReference type="InterPro" id="IPR027443">
    <property type="entry name" value="IPNS-like_sf"/>
</dbReference>